<name>A0A2U2PCX6_9SPHI</name>
<reference evidence="7 8" key="1">
    <citation type="submission" date="2018-04" db="EMBL/GenBank/DDBJ databases">
        <title>Pedobacter chongqingensis sp. nov., isolated from a rottenly hemp rope.</title>
        <authorList>
            <person name="Cai Y."/>
        </authorList>
    </citation>
    <scope>NUCLEOTIDE SEQUENCE [LARGE SCALE GENOMIC DNA]</scope>
    <source>
        <strain evidence="7 8">FJ4-8</strain>
    </source>
</reference>
<dbReference type="GO" id="GO:0015562">
    <property type="term" value="F:efflux transmembrane transporter activity"/>
    <property type="evidence" value="ECO:0007669"/>
    <property type="project" value="TreeGrafter"/>
</dbReference>
<dbReference type="RefSeq" id="WP_109417262.1">
    <property type="nucleotide sequence ID" value="NZ_QEAS01000016.1"/>
</dbReference>
<evidence type="ECO:0000259" key="6">
    <source>
        <dbReference type="Pfam" id="PF25989"/>
    </source>
</evidence>
<dbReference type="PANTHER" id="PTHR30469">
    <property type="entry name" value="MULTIDRUG RESISTANCE PROTEIN MDTA"/>
    <property type="match status" value="1"/>
</dbReference>
<proteinExistence type="inferred from homology"/>
<evidence type="ECO:0000313" key="7">
    <source>
        <dbReference type="EMBL" id="PWG79246.1"/>
    </source>
</evidence>
<evidence type="ECO:0000259" key="4">
    <source>
        <dbReference type="Pfam" id="PF25954"/>
    </source>
</evidence>
<dbReference type="InterPro" id="IPR058637">
    <property type="entry name" value="YknX-like_C"/>
</dbReference>
<dbReference type="EMBL" id="QEAS01000016">
    <property type="protein sequence ID" value="PWG79246.1"/>
    <property type="molecule type" value="Genomic_DNA"/>
</dbReference>
<evidence type="ECO:0000313" key="8">
    <source>
        <dbReference type="Proteomes" id="UP000245647"/>
    </source>
</evidence>
<dbReference type="Pfam" id="PF25954">
    <property type="entry name" value="Beta-barrel_RND_2"/>
    <property type="match status" value="1"/>
</dbReference>
<dbReference type="Gene3D" id="2.40.420.20">
    <property type="match status" value="1"/>
</dbReference>
<protein>
    <submittedName>
        <fullName evidence="7">Efflux transporter periplasmic adaptor subunit</fullName>
    </submittedName>
</protein>
<keyword evidence="2" id="KW-0175">Coiled coil</keyword>
<dbReference type="Gene3D" id="2.40.30.170">
    <property type="match status" value="1"/>
</dbReference>
<feature type="coiled-coil region" evidence="2">
    <location>
        <begin position="103"/>
        <end position="130"/>
    </location>
</feature>
<dbReference type="SUPFAM" id="SSF111369">
    <property type="entry name" value="HlyD-like secretion proteins"/>
    <property type="match status" value="1"/>
</dbReference>
<comment type="caution">
    <text evidence="7">The sequence shown here is derived from an EMBL/GenBank/DDBJ whole genome shotgun (WGS) entry which is preliminary data.</text>
</comment>
<keyword evidence="3" id="KW-1133">Transmembrane helix</keyword>
<dbReference type="NCBIfam" id="TIGR01730">
    <property type="entry name" value="RND_mfp"/>
    <property type="match status" value="1"/>
</dbReference>
<accession>A0A2U2PCX6</accession>
<dbReference type="InterPro" id="IPR006143">
    <property type="entry name" value="RND_pump_MFP"/>
</dbReference>
<feature type="domain" description="CusB-like beta-barrel" evidence="4">
    <location>
        <begin position="203"/>
        <end position="277"/>
    </location>
</feature>
<sequence>MKTKYIIGIITAFIIVLIVYKLTVNKREIDRKKTQTDSTVVRIPVRTAVAEEQLQEISIVKTGNIIPFKETKVLSATGGTVEKLYIDLGDRVKQGQVIARIDTRSQQLDLQNARSKVAKLRNDLDTYTELLAGKAATQEKVNGIRQDYLDAVNQLNQVKKQLADAAVKAPTSGVIATKVIEEGVFVNGGAEIATVVNLSRAKVHVNLTEAEVYQVKQGQKVKITADVFPGKVFDGTIRFISPQADQTHNYMVEIEVDNVSQSLLRSGTFVYADFSKKTRQQVLLIPREALTESVKNASVYVVENNAAHLKAVQTGSESGSKVQITGGLQKGEVVVTSGQINLRDGAPVSISK</sequence>
<organism evidence="7 8">
    <name type="scientific">Pararcticibacter amylolyticus</name>
    <dbReference type="NCBI Taxonomy" id="2173175"/>
    <lineage>
        <taxon>Bacteria</taxon>
        <taxon>Pseudomonadati</taxon>
        <taxon>Bacteroidota</taxon>
        <taxon>Sphingobacteriia</taxon>
        <taxon>Sphingobacteriales</taxon>
        <taxon>Sphingobacteriaceae</taxon>
        <taxon>Pararcticibacter</taxon>
    </lineage>
</organism>
<dbReference type="PANTHER" id="PTHR30469:SF15">
    <property type="entry name" value="HLYD FAMILY OF SECRETION PROTEINS"/>
    <property type="match status" value="1"/>
</dbReference>
<evidence type="ECO:0000256" key="3">
    <source>
        <dbReference type="SAM" id="Phobius"/>
    </source>
</evidence>
<evidence type="ECO:0000256" key="1">
    <source>
        <dbReference type="ARBA" id="ARBA00009477"/>
    </source>
</evidence>
<evidence type="ECO:0000256" key="2">
    <source>
        <dbReference type="SAM" id="Coils"/>
    </source>
</evidence>
<keyword evidence="3" id="KW-0812">Transmembrane</keyword>
<feature type="domain" description="CzcB-like barrel-sandwich hybrid" evidence="5">
    <location>
        <begin position="71"/>
        <end position="196"/>
    </location>
</feature>
<dbReference type="Proteomes" id="UP000245647">
    <property type="component" value="Unassembled WGS sequence"/>
</dbReference>
<dbReference type="Pfam" id="PF25989">
    <property type="entry name" value="YknX_C"/>
    <property type="match status" value="1"/>
</dbReference>
<dbReference type="InterPro" id="IPR058792">
    <property type="entry name" value="Beta-barrel_RND_2"/>
</dbReference>
<keyword evidence="3" id="KW-0472">Membrane</keyword>
<feature type="domain" description="YknX-like C-terminal permuted SH3-like" evidence="6">
    <location>
        <begin position="283"/>
        <end position="349"/>
    </location>
</feature>
<gene>
    <name evidence="7" type="ORF">DDR33_18350</name>
</gene>
<dbReference type="InterPro" id="IPR058647">
    <property type="entry name" value="BSH_CzcB-like"/>
</dbReference>
<dbReference type="Pfam" id="PF25973">
    <property type="entry name" value="BSH_CzcB"/>
    <property type="match status" value="1"/>
</dbReference>
<evidence type="ECO:0000259" key="5">
    <source>
        <dbReference type="Pfam" id="PF25973"/>
    </source>
</evidence>
<comment type="similarity">
    <text evidence="1">Belongs to the membrane fusion protein (MFP) (TC 8.A.1) family.</text>
</comment>
<dbReference type="OrthoDB" id="9784685at2"/>
<feature type="transmembrane region" description="Helical" evidence="3">
    <location>
        <begin position="6"/>
        <end position="24"/>
    </location>
</feature>
<keyword evidence="8" id="KW-1185">Reference proteome</keyword>
<dbReference type="AlphaFoldDB" id="A0A2U2PCX6"/>
<dbReference type="Gene3D" id="2.40.50.100">
    <property type="match status" value="1"/>
</dbReference>
<dbReference type="GO" id="GO:1990281">
    <property type="term" value="C:efflux pump complex"/>
    <property type="evidence" value="ECO:0007669"/>
    <property type="project" value="TreeGrafter"/>
</dbReference>